<dbReference type="AlphaFoldDB" id="A0AAD5RYF5"/>
<accession>A0AAD5RYF5</accession>
<feature type="binding site" evidence="7">
    <location>
        <position position="928"/>
    </location>
    <ligand>
        <name>Zn(2+)</name>
        <dbReference type="ChEBI" id="CHEBI:29105"/>
        <label>2</label>
    </ligand>
</feature>
<keyword evidence="5 7" id="KW-0862">Zinc</keyword>
<feature type="region of interest" description="Disordered" evidence="10">
    <location>
        <begin position="164"/>
        <end position="205"/>
    </location>
</feature>
<comment type="similarity">
    <text evidence="2 9">Belongs to the ING family.</text>
</comment>
<evidence type="ECO:0000259" key="11">
    <source>
        <dbReference type="PROSITE" id="PS50016"/>
    </source>
</evidence>
<evidence type="ECO:0000313" key="13">
    <source>
        <dbReference type="Proteomes" id="UP001201980"/>
    </source>
</evidence>
<dbReference type="CDD" id="cd15505">
    <property type="entry name" value="PHD_ING"/>
    <property type="match status" value="1"/>
</dbReference>
<evidence type="ECO:0000256" key="1">
    <source>
        <dbReference type="ARBA" id="ARBA00004123"/>
    </source>
</evidence>
<evidence type="ECO:0000256" key="9">
    <source>
        <dbReference type="RuleBase" id="RU361213"/>
    </source>
</evidence>
<dbReference type="SUPFAM" id="SSF57903">
    <property type="entry name" value="FYVE/PHD zinc finger"/>
    <property type="match status" value="1"/>
</dbReference>
<feature type="compositionally biased region" description="Polar residues" evidence="10">
    <location>
        <begin position="815"/>
        <end position="825"/>
    </location>
</feature>
<feature type="binding site" evidence="7">
    <location>
        <position position="894"/>
    </location>
    <ligand>
        <name>Zn(2+)</name>
        <dbReference type="ChEBI" id="CHEBI:29105"/>
        <label>2</label>
    </ligand>
</feature>
<protein>
    <recommendedName>
        <fullName evidence="9">Chromatin modification-related protein</fullName>
    </recommendedName>
</protein>
<organism evidence="12 13">
    <name type="scientific">Zalerion maritima</name>
    <dbReference type="NCBI Taxonomy" id="339359"/>
    <lineage>
        <taxon>Eukaryota</taxon>
        <taxon>Fungi</taxon>
        <taxon>Dikarya</taxon>
        <taxon>Ascomycota</taxon>
        <taxon>Pezizomycotina</taxon>
        <taxon>Sordariomycetes</taxon>
        <taxon>Lulworthiomycetidae</taxon>
        <taxon>Lulworthiales</taxon>
        <taxon>Lulworthiaceae</taxon>
        <taxon>Zalerion</taxon>
    </lineage>
</organism>
<keyword evidence="3 7" id="KW-0479">Metal-binding</keyword>
<comment type="subcellular location">
    <subcellularLocation>
        <location evidence="1 9">Nucleus</location>
    </subcellularLocation>
</comment>
<comment type="subunit">
    <text evidence="9">Component of an histone acetyltransferase complex. Interacts with H3K4me3 and to a lesser extent with H3K4me2.</text>
</comment>
<feature type="compositionally biased region" description="Basic and acidic residues" evidence="10">
    <location>
        <begin position="674"/>
        <end position="688"/>
    </location>
</feature>
<dbReference type="PANTHER" id="PTHR10333">
    <property type="entry name" value="INHIBITOR OF GROWTH PROTEIN"/>
    <property type="match status" value="1"/>
</dbReference>
<feature type="region of interest" description="Disordered" evidence="10">
    <location>
        <begin position="375"/>
        <end position="405"/>
    </location>
</feature>
<dbReference type="InterPro" id="IPR011011">
    <property type="entry name" value="Znf_FYVE_PHD"/>
</dbReference>
<feature type="region of interest" description="Disordered" evidence="10">
    <location>
        <begin position="438"/>
        <end position="855"/>
    </location>
</feature>
<feature type="compositionally biased region" description="Low complexity" evidence="10">
    <location>
        <begin position="443"/>
        <end position="469"/>
    </location>
</feature>
<feature type="binding site" evidence="7">
    <location>
        <position position="925"/>
    </location>
    <ligand>
        <name>Zn(2+)</name>
        <dbReference type="ChEBI" id="CHEBI:29105"/>
        <label>2</label>
    </ligand>
</feature>
<feature type="compositionally biased region" description="Basic residues" evidence="10">
    <location>
        <begin position="261"/>
        <end position="272"/>
    </location>
</feature>
<dbReference type="SMART" id="SM01408">
    <property type="entry name" value="ING"/>
    <property type="match status" value="1"/>
</dbReference>
<feature type="compositionally biased region" description="Polar residues" evidence="10">
    <location>
        <begin position="709"/>
        <end position="722"/>
    </location>
</feature>
<feature type="domain" description="PHD-type" evidence="11">
    <location>
        <begin position="878"/>
        <end position="931"/>
    </location>
</feature>
<sequence length="947" mass="101935">MPAVEGVTSSLDEAASPRDRSTLQEAMDSMGPLPDDMDPLESRVADSDFGATVNDFLDFTEYLPSDTIRSMTLISKLDSSNRKATTTVNQLTQQWSQLPELAPEDRTNPVALRAKLSRALHQVVSSRVYSYAEAKRIQDNVTRHHNRMKYMVGKLENMLQNFPTAEKQEQQTSPAAPRSPNMVRAKAARISGKEEKMSRQRVPRITVPGDVLAPYEINYAWTEDDDDSESSDDESIEASMSPPPTKRGHGRATPGAQPKIKIMKTPKPKVPKAPKEPKPKKAPPTIPLIPLSQLKPPPENPVIGSPDAPWLQLTLYELAKLRKRMKKNANWTPSETMVARELKNFDRGPEEFKAAKKKAEEEGNVFEPVVPQLIDDPVTGDKRLPPGAMSIDSVTASEIPTSNRGMKLNEAKKLKRDMAKLAAQEAEESARKFEELARRLMWQGQAPNFQQQQQQQQQQGEGQGSSASRKPSRSSKKRKMEEDPTADAEGGKPDVGESTTSSASRPSAPKRAKTETPVPPPMLTPSGSGVPSEKQPTPAPSTHNAAETPNPSASRPSNPVVMHSQTPVPIPILPHHNSSQFKKTTSASPPAPAPASGSISSALSVSSSKASDTDHSPAPEACPAGDNATTGPAPAYTNATSLQIPLKPAHETQAPLSLHSPNKTATPILPPSRESSKRIDKRTSEAKTPDPPSVPLGTVGGGPTPAGLRSSSRAGTPKSSTPAPELQPPQVLAGHRRPPSRNTKAPSQEPPLSAGLAAERPRRASTAHNTPAPDAGSSVGGVTQGFAHPNATGSSTSRPSTATGRRSKRPAPGVVSTTTNGSNSAVGRRKTATKKKARTNRKQVKDDSKSGAGGSHVVDTIVMEEVDDDGNVIDPDEPRYCLCNRVSFGTMIQCENIDQSCRGEWFHLQCVDLTDIPPRTTKWYCPDCRKALNIGEKGEVSARGVRM</sequence>
<feature type="region of interest" description="Disordered" evidence="10">
    <location>
        <begin position="1"/>
        <end position="39"/>
    </location>
</feature>
<evidence type="ECO:0000256" key="10">
    <source>
        <dbReference type="SAM" id="MobiDB-lite"/>
    </source>
</evidence>
<comment type="domain">
    <text evidence="9">The PHD-type zinc finger mediates the binding to H3K4me3.</text>
</comment>
<dbReference type="SMART" id="SM00249">
    <property type="entry name" value="PHD"/>
    <property type="match status" value="1"/>
</dbReference>
<feature type="compositionally biased region" description="Polar residues" evidence="10">
    <location>
        <begin position="540"/>
        <end position="567"/>
    </location>
</feature>
<name>A0AAD5RYF5_9PEZI</name>
<dbReference type="GO" id="GO:0008270">
    <property type="term" value="F:zinc ion binding"/>
    <property type="evidence" value="ECO:0007669"/>
    <property type="project" value="UniProtKB-KW"/>
</dbReference>
<dbReference type="GO" id="GO:0006355">
    <property type="term" value="P:regulation of DNA-templated transcription"/>
    <property type="evidence" value="ECO:0007669"/>
    <property type="project" value="TreeGrafter"/>
</dbReference>
<evidence type="ECO:0000256" key="3">
    <source>
        <dbReference type="ARBA" id="ARBA00022723"/>
    </source>
</evidence>
<evidence type="ECO:0000256" key="4">
    <source>
        <dbReference type="ARBA" id="ARBA00022771"/>
    </source>
</evidence>
<keyword evidence="4 8" id="KW-0863">Zinc-finger</keyword>
<keyword evidence="6 9" id="KW-0539">Nucleus</keyword>
<feature type="compositionally biased region" description="Polar residues" evidence="10">
    <location>
        <begin position="392"/>
        <end position="404"/>
    </location>
</feature>
<evidence type="ECO:0000256" key="7">
    <source>
        <dbReference type="PIRSR" id="PIRSR628651-51"/>
    </source>
</evidence>
<reference evidence="12" key="1">
    <citation type="submission" date="2022-07" db="EMBL/GenBank/DDBJ databases">
        <title>Draft genome sequence of Zalerion maritima ATCC 34329, a (micro)plastics degrading marine fungus.</title>
        <authorList>
            <person name="Paco A."/>
            <person name="Goncalves M.F.M."/>
            <person name="Rocha-Santos T.A.P."/>
            <person name="Alves A."/>
        </authorList>
    </citation>
    <scope>NUCLEOTIDE SEQUENCE</scope>
    <source>
        <strain evidence="12">ATCC 34329</strain>
    </source>
</reference>
<dbReference type="InterPro" id="IPR024610">
    <property type="entry name" value="ING_N_histone-binding"/>
</dbReference>
<dbReference type="GO" id="GO:0004402">
    <property type="term" value="F:histone acetyltransferase activity"/>
    <property type="evidence" value="ECO:0007669"/>
    <property type="project" value="TreeGrafter"/>
</dbReference>
<feature type="region of interest" description="Disordered" evidence="10">
    <location>
        <begin position="221"/>
        <end position="307"/>
    </location>
</feature>
<feature type="compositionally biased region" description="Low complexity" evidence="10">
    <location>
        <begin position="594"/>
        <end position="610"/>
    </location>
</feature>
<feature type="binding site" evidence="7">
    <location>
        <position position="910"/>
    </location>
    <ligand>
        <name>Zn(2+)</name>
        <dbReference type="ChEBI" id="CHEBI:29105"/>
        <label>1</label>
    </ligand>
</feature>
<dbReference type="InterPro" id="IPR001965">
    <property type="entry name" value="Znf_PHD"/>
</dbReference>
<keyword evidence="9" id="KW-0156">Chromatin regulator</keyword>
<dbReference type="Pfam" id="PF12998">
    <property type="entry name" value="ING"/>
    <property type="match status" value="1"/>
</dbReference>
<evidence type="ECO:0000313" key="12">
    <source>
        <dbReference type="EMBL" id="KAJ2906838.1"/>
    </source>
</evidence>
<dbReference type="Gene3D" id="3.30.40.10">
    <property type="entry name" value="Zinc/RING finger domain, C3HC4 (zinc finger)"/>
    <property type="match status" value="1"/>
</dbReference>
<feature type="compositionally biased region" description="Low complexity" evidence="10">
    <location>
        <begin position="498"/>
        <end position="509"/>
    </location>
</feature>
<dbReference type="InterPro" id="IPR013083">
    <property type="entry name" value="Znf_RING/FYVE/PHD"/>
</dbReference>
<comment type="function">
    <text evidence="9">Component of an histone acetyltransferase complex.</text>
</comment>
<dbReference type="EMBL" id="JAKWBI020000008">
    <property type="protein sequence ID" value="KAJ2906838.1"/>
    <property type="molecule type" value="Genomic_DNA"/>
</dbReference>
<feature type="binding site" evidence="7">
    <location>
        <position position="881"/>
    </location>
    <ligand>
        <name>Zn(2+)</name>
        <dbReference type="ChEBI" id="CHEBI:29105"/>
        <label>1</label>
    </ligand>
</feature>
<dbReference type="InterPro" id="IPR028651">
    <property type="entry name" value="ING_fam"/>
</dbReference>
<dbReference type="GO" id="GO:0000123">
    <property type="term" value="C:histone acetyltransferase complex"/>
    <property type="evidence" value="ECO:0007669"/>
    <property type="project" value="TreeGrafter"/>
</dbReference>
<dbReference type="PANTHER" id="PTHR10333:SF94">
    <property type="entry name" value="FINGER DOMAIN PROTEIN, PUTATIVE (AFU_ORTHOLOGUE AFUA_3G11940)-RELATED"/>
    <property type="match status" value="1"/>
</dbReference>
<feature type="compositionally biased region" description="Acidic residues" evidence="10">
    <location>
        <begin position="222"/>
        <end position="236"/>
    </location>
</feature>
<feature type="binding site" evidence="7">
    <location>
        <position position="883"/>
    </location>
    <ligand>
        <name>Zn(2+)</name>
        <dbReference type="ChEBI" id="CHEBI:29105"/>
        <label>1</label>
    </ligand>
</feature>
<keyword evidence="13" id="KW-1185">Reference proteome</keyword>
<dbReference type="Proteomes" id="UP001201980">
    <property type="component" value="Unassembled WGS sequence"/>
</dbReference>
<dbReference type="Gene3D" id="6.10.140.1740">
    <property type="match status" value="1"/>
</dbReference>
<feature type="compositionally biased region" description="Polar residues" evidence="10">
    <location>
        <begin position="576"/>
        <end position="585"/>
    </location>
</feature>
<dbReference type="GO" id="GO:0005634">
    <property type="term" value="C:nucleus"/>
    <property type="evidence" value="ECO:0007669"/>
    <property type="project" value="UniProtKB-SubCell"/>
</dbReference>
<dbReference type="InterPro" id="IPR019787">
    <property type="entry name" value="Znf_PHD-finger"/>
</dbReference>
<dbReference type="PROSITE" id="PS50016">
    <property type="entry name" value="ZF_PHD_2"/>
    <property type="match status" value="1"/>
</dbReference>
<proteinExistence type="inferred from homology"/>
<feature type="compositionally biased region" description="Basic residues" evidence="10">
    <location>
        <begin position="827"/>
        <end position="842"/>
    </location>
</feature>
<evidence type="ECO:0000256" key="5">
    <source>
        <dbReference type="ARBA" id="ARBA00022833"/>
    </source>
</evidence>
<gene>
    <name evidence="12" type="ORF">MKZ38_010336</name>
</gene>
<evidence type="ECO:0000256" key="8">
    <source>
        <dbReference type="PROSITE-ProRule" id="PRU00146"/>
    </source>
</evidence>
<feature type="binding site" evidence="7">
    <location>
        <position position="901"/>
    </location>
    <ligand>
        <name>Zn(2+)</name>
        <dbReference type="ChEBI" id="CHEBI:29105"/>
        <label>2</label>
    </ligand>
</feature>
<evidence type="ECO:0000256" key="2">
    <source>
        <dbReference type="ARBA" id="ARBA00010210"/>
    </source>
</evidence>
<evidence type="ECO:0000256" key="6">
    <source>
        <dbReference type="ARBA" id="ARBA00023242"/>
    </source>
</evidence>
<comment type="caution">
    <text evidence="12">The sequence shown here is derived from an EMBL/GenBank/DDBJ whole genome shotgun (WGS) entry which is preliminary data.</text>
</comment>
<feature type="binding site" evidence="7">
    <location>
        <position position="907"/>
    </location>
    <ligand>
        <name>Zn(2+)</name>
        <dbReference type="ChEBI" id="CHEBI:29105"/>
        <label>1</label>
    </ligand>
</feature>
<feature type="compositionally biased region" description="Polar residues" evidence="10">
    <location>
        <begin position="791"/>
        <end position="804"/>
    </location>
</feature>